<sequence length="138" mass="16184">MDISEGLKSEAKALEAVQELQRRNWSHKGYLILKAARTYRHPNDKIRKLESKKVDLVIVFRDPNGHPAVFVLQIKSTPKSFRHFCNNSKHANIKCLLVLKHEIMEDVMPRLKKILEEVIDTGGRKNRFFRRKIDIKLL</sequence>
<dbReference type="STRING" id="1798407.A3A16_00875"/>
<dbReference type="EMBL" id="MHJJ01000005">
    <property type="protein sequence ID" value="OGY65924.1"/>
    <property type="molecule type" value="Genomic_DNA"/>
</dbReference>
<organism evidence="1 2">
    <name type="scientific">Candidatus Harrisonbacteria bacterium RIFCSPLOWO2_01_FULL_44_18</name>
    <dbReference type="NCBI Taxonomy" id="1798407"/>
    <lineage>
        <taxon>Bacteria</taxon>
        <taxon>Candidatus Harrisoniibacteriota</taxon>
    </lineage>
</organism>
<evidence type="ECO:0000313" key="1">
    <source>
        <dbReference type="EMBL" id="OGY65924.1"/>
    </source>
</evidence>
<gene>
    <name evidence="1" type="ORF">A3A16_00875</name>
</gene>
<comment type="caution">
    <text evidence="1">The sequence shown here is derived from an EMBL/GenBank/DDBJ whole genome shotgun (WGS) entry which is preliminary data.</text>
</comment>
<accession>A0A1G1ZMX5</accession>
<protein>
    <submittedName>
        <fullName evidence="1">Uncharacterized protein</fullName>
    </submittedName>
</protein>
<reference evidence="1 2" key="1">
    <citation type="journal article" date="2016" name="Nat. Commun.">
        <title>Thousands of microbial genomes shed light on interconnected biogeochemical processes in an aquifer system.</title>
        <authorList>
            <person name="Anantharaman K."/>
            <person name="Brown C.T."/>
            <person name="Hug L.A."/>
            <person name="Sharon I."/>
            <person name="Castelle C.J."/>
            <person name="Probst A.J."/>
            <person name="Thomas B.C."/>
            <person name="Singh A."/>
            <person name="Wilkins M.J."/>
            <person name="Karaoz U."/>
            <person name="Brodie E.L."/>
            <person name="Williams K.H."/>
            <person name="Hubbard S.S."/>
            <person name="Banfield J.F."/>
        </authorList>
    </citation>
    <scope>NUCLEOTIDE SEQUENCE [LARGE SCALE GENOMIC DNA]</scope>
</reference>
<evidence type="ECO:0000313" key="2">
    <source>
        <dbReference type="Proteomes" id="UP000177942"/>
    </source>
</evidence>
<dbReference type="AlphaFoldDB" id="A0A1G1ZMX5"/>
<name>A0A1G1ZMX5_9BACT</name>
<proteinExistence type="predicted"/>
<dbReference type="Proteomes" id="UP000177942">
    <property type="component" value="Unassembled WGS sequence"/>
</dbReference>